<proteinExistence type="predicted"/>
<sequence>MNQTLFDNSTRTTNGVDSYQNDLYRIIKKKQGLVTNLKAFSKYMANDGVASQTYMSRLSVRYGRKLERAAENGRRECKQKLQSKSKNKRTKIAKDTEEFDAAVTVKAKLPKIAKNDEVPKDDLDIKQLQTVKKPSKWYEHFDTAYYLPDGIEFNMTLNANKDMSCYIDAPMEALLLSILPTAQNLPRYIDYSNKFDTTLYASFISHSKQVAALRAEASNIMRQFVWDRTPFKREMNDVVGFVEHFLAQTSTSLQSLFSISYRKRQSCSCTPSLERLEDLNYRTMQYVNPYHFKDRKQNDDTLGEKFSNWYMENFENSKKRKCHACNSIAIKRF</sequence>
<organism evidence="2 3">
    <name type="scientific">Apophysomyces ossiformis</name>
    <dbReference type="NCBI Taxonomy" id="679940"/>
    <lineage>
        <taxon>Eukaryota</taxon>
        <taxon>Fungi</taxon>
        <taxon>Fungi incertae sedis</taxon>
        <taxon>Mucoromycota</taxon>
        <taxon>Mucoromycotina</taxon>
        <taxon>Mucoromycetes</taxon>
        <taxon>Mucorales</taxon>
        <taxon>Mucorineae</taxon>
        <taxon>Mucoraceae</taxon>
        <taxon>Apophysomyces</taxon>
    </lineage>
</organism>
<evidence type="ECO:0000313" key="3">
    <source>
        <dbReference type="Proteomes" id="UP000605846"/>
    </source>
</evidence>
<dbReference type="AlphaFoldDB" id="A0A8H7BTX3"/>
<evidence type="ECO:0000256" key="1">
    <source>
        <dbReference type="SAM" id="MobiDB-lite"/>
    </source>
</evidence>
<feature type="region of interest" description="Disordered" evidence="1">
    <location>
        <begin position="71"/>
        <end position="92"/>
    </location>
</feature>
<gene>
    <name evidence="2" type="ORF">EC973_008374</name>
</gene>
<dbReference type="OrthoDB" id="2289902at2759"/>
<keyword evidence="3" id="KW-1185">Reference proteome</keyword>
<reference evidence="2" key="1">
    <citation type="submission" date="2020-01" db="EMBL/GenBank/DDBJ databases">
        <title>Genome Sequencing of Three Apophysomyces-Like Fungal Strains Confirms a Novel Fungal Genus in the Mucoromycota with divergent Burkholderia-like Endosymbiotic Bacteria.</title>
        <authorList>
            <person name="Stajich J.E."/>
            <person name="Macias A.M."/>
            <person name="Carter-House D."/>
            <person name="Lovett B."/>
            <person name="Kasson L.R."/>
            <person name="Berry K."/>
            <person name="Grigoriev I."/>
            <person name="Chang Y."/>
            <person name="Spatafora J."/>
            <person name="Kasson M.T."/>
        </authorList>
    </citation>
    <scope>NUCLEOTIDE SEQUENCE</scope>
    <source>
        <strain evidence="2">NRRL A-21654</strain>
    </source>
</reference>
<accession>A0A8H7BTX3</accession>
<protein>
    <submittedName>
        <fullName evidence="2">Uncharacterized protein</fullName>
    </submittedName>
</protein>
<feature type="compositionally biased region" description="Basic residues" evidence="1">
    <location>
        <begin position="81"/>
        <end position="91"/>
    </location>
</feature>
<evidence type="ECO:0000313" key="2">
    <source>
        <dbReference type="EMBL" id="KAF7726867.1"/>
    </source>
</evidence>
<dbReference type="EMBL" id="JABAYA010000070">
    <property type="protein sequence ID" value="KAF7726867.1"/>
    <property type="molecule type" value="Genomic_DNA"/>
</dbReference>
<dbReference type="Proteomes" id="UP000605846">
    <property type="component" value="Unassembled WGS sequence"/>
</dbReference>
<name>A0A8H7BTX3_9FUNG</name>
<comment type="caution">
    <text evidence="2">The sequence shown here is derived from an EMBL/GenBank/DDBJ whole genome shotgun (WGS) entry which is preliminary data.</text>
</comment>